<keyword evidence="3" id="KW-1185">Reference proteome</keyword>
<evidence type="ECO:0000313" key="3">
    <source>
        <dbReference type="Proteomes" id="UP000016922"/>
    </source>
</evidence>
<accession>S3CGJ7</accession>
<dbReference type="AlphaFoldDB" id="S3CGJ7"/>
<dbReference type="Proteomes" id="UP000016922">
    <property type="component" value="Unassembled WGS sequence"/>
</dbReference>
<dbReference type="KEGG" id="glz:GLAREA_11606"/>
<evidence type="ECO:0000256" key="1">
    <source>
        <dbReference type="SAM" id="SignalP"/>
    </source>
</evidence>
<dbReference type="HOGENOM" id="CLU_1619192_0_0_1"/>
<organism evidence="2 3">
    <name type="scientific">Glarea lozoyensis (strain ATCC 20868 / MF5171)</name>
    <dbReference type="NCBI Taxonomy" id="1116229"/>
    <lineage>
        <taxon>Eukaryota</taxon>
        <taxon>Fungi</taxon>
        <taxon>Dikarya</taxon>
        <taxon>Ascomycota</taxon>
        <taxon>Pezizomycotina</taxon>
        <taxon>Leotiomycetes</taxon>
        <taxon>Helotiales</taxon>
        <taxon>Helotiaceae</taxon>
        <taxon>Glarea</taxon>
    </lineage>
</organism>
<feature type="signal peptide" evidence="1">
    <location>
        <begin position="1"/>
        <end position="30"/>
    </location>
</feature>
<evidence type="ECO:0008006" key="4">
    <source>
        <dbReference type="Google" id="ProtNLM"/>
    </source>
</evidence>
<dbReference type="GeneID" id="19470647"/>
<evidence type="ECO:0000313" key="2">
    <source>
        <dbReference type="EMBL" id="EPE25025.1"/>
    </source>
</evidence>
<keyword evidence="1" id="KW-0732">Signal</keyword>
<feature type="chain" id="PRO_5004507369" description="Concanavalin A-like lectins/glucanase" evidence="1">
    <location>
        <begin position="31"/>
        <end position="164"/>
    </location>
</feature>
<name>S3CGJ7_GLAL2</name>
<reference evidence="2 3" key="1">
    <citation type="journal article" date="2013" name="BMC Genomics">
        <title>Genomics-driven discovery of the pneumocandin biosynthetic gene cluster in the fungus Glarea lozoyensis.</title>
        <authorList>
            <person name="Chen L."/>
            <person name="Yue Q."/>
            <person name="Zhang X."/>
            <person name="Xiang M."/>
            <person name="Wang C."/>
            <person name="Li S."/>
            <person name="Che Y."/>
            <person name="Ortiz-Lopez F.J."/>
            <person name="Bills G.F."/>
            <person name="Liu X."/>
            <person name="An Z."/>
        </authorList>
    </citation>
    <scope>NUCLEOTIDE SEQUENCE [LARGE SCALE GENOMIC DNA]</scope>
    <source>
        <strain evidence="3">ATCC 20868 / MF5171</strain>
    </source>
</reference>
<sequence>MSPSTLKSSMVCILVMVSFFLSLSLSLINAKQPVVLLEIPPDVQDYFKQALVFQTHPGSTAAISQTFRDGSQASMLSRTSSETAELATFRDVLDVEFPFQPQVAATSNTLQWQNVADGVHIAMAHSNVSFDQASGGDGGEMQFGLWSSEWYKATRVLDGKIQCI</sequence>
<proteinExistence type="predicted"/>
<gene>
    <name evidence="2" type="ORF">GLAREA_11606</name>
</gene>
<dbReference type="EMBL" id="KE145372">
    <property type="protein sequence ID" value="EPE25025.1"/>
    <property type="molecule type" value="Genomic_DNA"/>
</dbReference>
<protein>
    <recommendedName>
        <fullName evidence="4">Concanavalin A-like lectins/glucanase</fullName>
    </recommendedName>
</protein>
<dbReference type="RefSeq" id="XP_008087940.1">
    <property type="nucleotide sequence ID" value="XM_008089749.1"/>
</dbReference>